<keyword evidence="2" id="KW-0732">Signal</keyword>
<keyword evidence="4" id="KW-1185">Reference proteome</keyword>
<evidence type="ECO:0000313" key="4">
    <source>
        <dbReference type="Proteomes" id="UP001159075"/>
    </source>
</evidence>
<feature type="region of interest" description="Disordered" evidence="1">
    <location>
        <begin position="49"/>
        <end position="70"/>
    </location>
</feature>
<sequence length="230" mass="25204">MKSNMIASFILMALASSGAVAAEKVTFEKAAQSHKETYGKYTEQSVTEAQSQKSWDDHVQKPQQEKPSDSTIKYSELYKGSCTLGATCTLSESINNFATIVVGANNQHGRLNTAVFPSDELIGRELNMSTNTSGDGNDLIHLKFTSSTTLKYVGAKYTGIITNVWGIHRQPSEPSVCNIGETQSKYTHCTGANQQTCEEGEERRTCNSGQWGVWQTIRLPSCITGTQQCR</sequence>
<evidence type="ECO:0000313" key="3">
    <source>
        <dbReference type="EMBL" id="MDI5834342.1"/>
    </source>
</evidence>
<name>A0ABT6UK02_9GAMM</name>
<accession>A0ABT6UK02</accession>
<evidence type="ECO:0000256" key="1">
    <source>
        <dbReference type="SAM" id="MobiDB-lite"/>
    </source>
</evidence>
<evidence type="ECO:0000256" key="2">
    <source>
        <dbReference type="SAM" id="SignalP"/>
    </source>
</evidence>
<feature type="chain" id="PRO_5045880139" evidence="2">
    <location>
        <begin position="22"/>
        <end position="230"/>
    </location>
</feature>
<comment type="caution">
    <text evidence="3">The sequence shown here is derived from an EMBL/GenBank/DDBJ whole genome shotgun (WGS) entry which is preliminary data.</text>
</comment>
<feature type="compositionally biased region" description="Basic and acidic residues" evidence="1">
    <location>
        <begin position="54"/>
        <end position="68"/>
    </location>
</feature>
<dbReference type="EMBL" id="JAOTLW010000047">
    <property type="protein sequence ID" value="MDI5834342.1"/>
    <property type="molecule type" value="Genomic_DNA"/>
</dbReference>
<proteinExistence type="predicted"/>
<organism evidence="3 4">
    <name type="scientific">Shewanella xiamenensis</name>
    <dbReference type="NCBI Taxonomy" id="332186"/>
    <lineage>
        <taxon>Bacteria</taxon>
        <taxon>Pseudomonadati</taxon>
        <taxon>Pseudomonadota</taxon>
        <taxon>Gammaproteobacteria</taxon>
        <taxon>Alteromonadales</taxon>
        <taxon>Shewanellaceae</taxon>
        <taxon>Shewanella</taxon>
    </lineage>
</organism>
<feature type="signal peptide" evidence="2">
    <location>
        <begin position="1"/>
        <end position="21"/>
    </location>
</feature>
<dbReference type="RefSeq" id="WP_282634538.1">
    <property type="nucleotide sequence ID" value="NZ_JAOTLP010000064.1"/>
</dbReference>
<gene>
    <name evidence="3" type="ORF">ODY93_22450</name>
</gene>
<protein>
    <submittedName>
        <fullName evidence="3">Uncharacterized protein</fullName>
    </submittedName>
</protein>
<dbReference type="Proteomes" id="UP001159075">
    <property type="component" value="Unassembled WGS sequence"/>
</dbReference>
<reference evidence="3 4" key="1">
    <citation type="submission" date="2022-09" db="EMBL/GenBank/DDBJ databases">
        <title>The outer-membrane cytochrome OmcA is essential for infection of Shewanella oneidensis by a zebrafish-associated bacteriophage.</title>
        <authorList>
            <person name="Grenfell A.W."/>
            <person name="Intile P."/>
            <person name="Mcfarlane J."/>
            <person name="Leung D."/>
            <person name="Abdalla K."/>
            <person name="Wold M."/>
            <person name="Kees E."/>
            <person name="Gralnick J."/>
        </authorList>
    </citation>
    <scope>NUCLEOTIDE SEQUENCE [LARGE SCALE GENOMIC DNA]</scope>
    <source>
        <strain evidence="3 4">NF-5</strain>
    </source>
</reference>